<protein>
    <submittedName>
        <fullName evidence="1">Uncharacterized protein</fullName>
    </submittedName>
</protein>
<accession>A0A644UFA6</accession>
<dbReference type="EMBL" id="VSSQ01000108">
    <property type="protein sequence ID" value="MPL77647.1"/>
    <property type="molecule type" value="Genomic_DNA"/>
</dbReference>
<name>A0A644UFA6_9ZZZZ</name>
<reference evidence="1" key="1">
    <citation type="submission" date="2019-08" db="EMBL/GenBank/DDBJ databases">
        <authorList>
            <person name="Kucharzyk K."/>
            <person name="Murdoch R.W."/>
            <person name="Higgins S."/>
            <person name="Loffler F."/>
        </authorList>
    </citation>
    <scope>NUCLEOTIDE SEQUENCE</scope>
</reference>
<dbReference type="Gene3D" id="3.40.1360.10">
    <property type="match status" value="1"/>
</dbReference>
<dbReference type="AlphaFoldDB" id="A0A644UFA6"/>
<gene>
    <name evidence="1" type="ORF">SDC9_23504</name>
</gene>
<organism evidence="1">
    <name type="scientific">bioreactor metagenome</name>
    <dbReference type="NCBI Taxonomy" id="1076179"/>
    <lineage>
        <taxon>unclassified sequences</taxon>
        <taxon>metagenomes</taxon>
        <taxon>ecological metagenomes</taxon>
    </lineage>
</organism>
<sequence length="992" mass="117610">MRYIDQDKIYDATDGGLDVFKHYFPAVNLTDPKSFFKIRDDEKTASARVTWYDGFWRITDFGQQDQINGLKAIDFVVWREGLSFYDALLFVEQVIIGRTFEGKEFQKVKWAPEYEMREMLPADKKGAYNFTFKEHPSAEDLSAIGRYVTEDTLDYFHCRVVEKYEYCGNSKKHNRDVVHVFKATKDYPIFLFDYKDFQKLYRPHEIEKKHRFLYIGQKPKEYVYGLEQILECDNEFLDEEQADLTPPQDKPSAKVRDLFRCSGESDAMNLHALGFHVYWLNSESAEFTYEQFKQVDDLCENHYQVMDLDRTGQAQALKNALKHINLFTIELPEWLKYKKDWRGNPCKDLKDFINLSGEYQDQTYYNFLVLKRNARRIKFWQKSTDEKTGKTSYSINMEFYYFFLRAQGLYQMESIYHKGANYCYAWIKGKVVDLIAPDSIKRIVKRFTKEWIKSKSLMDGIDLLNKINTSNQITEGNLETIDEIKLNFKNHSRDTEYINFRNGSIRITRDKIERVKHEDLPNFILGSLEVKKEPISHVIDRDVRIIDKPAITVDPTPAYKDLLLKLSASKNDEERELYNSKLAQLSDLDKYEVKIHDEDFIFVRFLRDLSRLHWRKESELRQALTPEERKEENLTLANFLFVLGYHCAQYKDPGKPWLTFLQDMRISEIGQSSGRSGKSLLSEAITYVRTSFYKGGRSLDDKNQYQFFYDGMTEFHDFIEVDDMHEYADFSFFYTQVTGKREVNPKNYTPFTLEYEDSGKMLISSNFELQNYDSSTVARLLNCGVSDYYHEATKFNDYKETRTPLTKFGRRLYDDFTDEEWIKFYNLIAYCIQLTMRFYKIQPPLMNLEKRQLRRTMAQGLGRDEDFFTWANDYFINCPTPEKPQFSPTENGYFNTYIIREYAFENFKTRLSKKQQSDYRSGKFKSHIQAWCDYYGFELNPIQLCTGNSTESLRRIIKSVEGKSMECFYISTKPGDNTNIQQHEEDNSKPPF</sequence>
<proteinExistence type="predicted"/>
<evidence type="ECO:0000313" key="1">
    <source>
        <dbReference type="EMBL" id="MPL77647.1"/>
    </source>
</evidence>
<comment type="caution">
    <text evidence="1">The sequence shown here is derived from an EMBL/GenBank/DDBJ whole genome shotgun (WGS) entry which is preliminary data.</text>
</comment>